<dbReference type="Proteomes" id="UP001187734">
    <property type="component" value="Unassembled WGS sequence"/>
</dbReference>
<dbReference type="InterPro" id="IPR001841">
    <property type="entry name" value="Znf_RING"/>
</dbReference>
<feature type="repeat" description="TPR" evidence="8">
    <location>
        <begin position="677"/>
        <end position="710"/>
    </location>
</feature>
<feature type="compositionally biased region" description="Basic and acidic residues" evidence="9">
    <location>
        <begin position="255"/>
        <end position="272"/>
    </location>
</feature>
<evidence type="ECO:0000256" key="3">
    <source>
        <dbReference type="ARBA" id="ARBA00022737"/>
    </source>
</evidence>
<dbReference type="InterPro" id="IPR011016">
    <property type="entry name" value="Znf_RING-CH"/>
</dbReference>
<feature type="region of interest" description="Disordered" evidence="9">
    <location>
        <begin position="327"/>
        <end position="413"/>
    </location>
</feature>
<keyword evidence="3" id="KW-0677">Repeat</keyword>
<evidence type="ECO:0000256" key="2">
    <source>
        <dbReference type="ARBA" id="ARBA00022723"/>
    </source>
</evidence>
<evidence type="ECO:0000256" key="5">
    <source>
        <dbReference type="ARBA" id="ARBA00022803"/>
    </source>
</evidence>
<dbReference type="GO" id="GO:0008270">
    <property type="term" value="F:zinc ion binding"/>
    <property type="evidence" value="ECO:0007669"/>
    <property type="project" value="UniProtKB-KW"/>
</dbReference>
<keyword evidence="5 8" id="KW-0802">TPR repeat</keyword>
<evidence type="ECO:0000256" key="1">
    <source>
        <dbReference type="ARBA" id="ARBA00008175"/>
    </source>
</evidence>
<comment type="caution">
    <text evidence="12">The sequence shown here is derived from an EMBL/GenBank/DDBJ whole genome shotgun (WGS) entry which is preliminary data.</text>
</comment>
<feature type="region of interest" description="Disordered" evidence="9">
    <location>
        <begin position="841"/>
        <end position="873"/>
    </location>
</feature>
<keyword evidence="6" id="KW-0862">Zinc</keyword>
<reference evidence="12" key="1">
    <citation type="submission" date="2018-03" db="EMBL/GenBank/DDBJ databases">
        <authorList>
            <person name="Guldener U."/>
        </authorList>
    </citation>
    <scope>NUCLEOTIDE SEQUENCE</scope>
</reference>
<dbReference type="Pfam" id="PF16546">
    <property type="entry name" value="SGTA_dimer"/>
    <property type="match status" value="1"/>
</dbReference>
<dbReference type="Gene3D" id="3.30.40.10">
    <property type="entry name" value="Zinc/RING finger domain, C3HC4 (zinc finger)"/>
    <property type="match status" value="1"/>
</dbReference>
<feature type="region of interest" description="Disordered" evidence="9">
    <location>
        <begin position="252"/>
        <end position="276"/>
    </location>
</feature>
<organism evidence="12 13">
    <name type="scientific">Fusarium torulosum</name>
    <dbReference type="NCBI Taxonomy" id="33205"/>
    <lineage>
        <taxon>Eukaryota</taxon>
        <taxon>Fungi</taxon>
        <taxon>Dikarya</taxon>
        <taxon>Ascomycota</taxon>
        <taxon>Pezizomycotina</taxon>
        <taxon>Sordariomycetes</taxon>
        <taxon>Hypocreomycetidae</taxon>
        <taxon>Hypocreales</taxon>
        <taxon>Nectriaceae</taxon>
        <taxon>Fusarium</taxon>
    </lineage>
</organism>
<gene>
    <name evidence="12" type="ORF">FTOL_01747</name>
</gene>
<dbReference type="GO" id="GO:0060090">
    <property type="term" value="F:molecular adaptor activity"/>
    <property type="evidence" value="ECO:0007669"/>
    <property type="project" value="TreeGrafter"/>
</dbReference>
<keyword evidence="13" id="KW-1185">Reference proteome</keyword>
<dbReference type="Gene3D" id="1.20.5.420">
    <property type="entry name" value="Immunoglobulin FC, subunit C"/>
    <property type="match status" value="1"/>
</dbReference>
<dbReference type="PANTHER" id="PTHR45831:SF2">
    <property type="entry name" value="LD24721P"/>
    <property type="match status" value="1"/>
</dbReference>
<protein>
    <submittedName>
        <fullName evidence="12">Related to protein phosphatases</fullName>
    </submittedName>
</protein>
<dbReference type="SMART" id="SM00028">
    <property type="entry name" value="TPR"/>
    <property type="match status" value="3"/>
</dbReference>
<dbReference type="InterPro" id="IPR013083">
    <property type="entry name" value="Znf_RING/FYVE/PHD"/>
</dbReference>
<evidence type="ECO:0000259" key="10">
    <source>
        <dbReference type="PROSITE" id="PS50089"/>
    </source>
</evidence>
<dbReference type="FunFam" id="1.20.5.420:FF:000005">
    <property type="entry name" value="Hsc70 cochaperone (SGT), putative"/>
    <property type="match status" value="1"/>
</dbReference>
<dbReference type="EMBL" id="ONZP01000050">
    <property type="protein sequence ID" value="SPJ72019.1"/>
    <property type="molecule type" value="Genomic_DNA"/>
</dbReference>
<dbReference type="PROSITE" id="PS50089">
    <property type="entry name" value="ZF_RING_2"/>
    <property type="match status" value="1"/>
</dbReference>
<dbReference type="SUPFAM" id="SSF57850">
    <property type="entry name" value="RING/U-box"/>
    <property type="match status" value="1"/>
</dbReference>
<dbReference type="InterPro" id="IPR047150">
    <property type="entry name" value="SGT"/>
</dbReference>
<dbReference type="SMART" id="SM00744">
    <property type="entry name" value="RINGv"/>
    <property type="match status" value="1"/>
</dbReference>
<dbReference type="GO" id="GO:0072380">
    <property type="term" value="C:TRC complex"/>
    <property type="evidence" value="ECO:0007669"/>
    <property type="project" value="TreeGrafter"/>
</dbReference>
<feature type="compositionally biased region" description="Low complexity" evidence="9">
    <location>
        <begin position="370"/>
        <end position="392"/>
    </location>
</feature>
<dbReference type="FunFam" id="1.25.40.10:FF:000207">
    <property type="entry name" value="Small glutamine-rich tetratricopeptide repeat-containing protein"/>
    <property type="match status" value="1"/>
</dbReference>
<evidence type="ECO:0000256" key="9">
    <source>
        <dbReference type="SAM" id="MobiDB-lite"/>
    </source>
</evidence>
<feature type="domain" description="RING-CH-type" evidence="11">
    <location>
        <begin position="18"/>
        <end position="83"/>
    </location>
</feature>
<dbReference type="InterPro" id="IPR011990">
    <property type="entry name" value="TPR-like_helical_dom_sf"/>
</dbReference>
<name>A0AAE8M0P6_9HYPO</name>
<sequence>MSSETQDTPALAAATSEKPVDAPRRCFICLTDEDPSDPPGSWVDPCGCTLEAHQDCMLSWVTDCERSNKPLQCPVCKDRIQLEGLWDPLVAITESVANKFTRASPFMLFSSVTLGAQFSLQMYGAFAMWAFSGREALVDYVLGHEVWTHGEASRILMSGGERLTNALVLTNVGPALLLGQLMPWFGNKIFLSTASVYGVYHVMHDDNFLTWPPSPQLAMAAFPYVRAAYFNFWREFVFPFEVNLNRQIMGLPPIEPRRDQPPTNERQPEQRNGEGGVVGFLNGLIEALEGDEADDEGHDGAVGIQAEGEEGAGVVIELVIEEVDRDGQDDWDERPAEQDDGVPQDLANPEEPAQGLDNEARGDIPLNPEQAPQDPAADAIVVPAPAGAPAVGNDNEAVQQNQHEAPQAPPARRPGLGTILSGVSNAIVSALILPGVSFAMGELLRLTLPKQWTAGSPLSRGSTMRPGLLQQQWGRSLVGGCLYVVIKDVLRLYTKYRKVAAMSNRRVKNASTHSSKQRLALAICDFLSASTNDGTLTADDKDSIDVAINCIAESFKVDPSDTSAVSAAIGSQNLLQIYSVFEKARADKPAAAAPTPAPVELTEEQRKEAESLKSKGNAAMAQKDYRAAIDFYTQALAINPSNAVFLSNRAAAHSANKDHSSARADAEAAVSIDPAYTKAWSRLGLARFALGDARGAMEAYDRGIQHEGNGGSDAMKKGYETAKRRVQEMEAEEDTLPRASPSAGGDVGAGAGMPDLGNLASMFGGGAGGQGGGMPDLSSIMSNPMFAGMAQKLMSNPDLMNNLMGNPRLREMADRYSTGGGMPDLGSLMSDPQIGEMARSMMGGAGGNPFGGAGGADGASGQGGQGGQGGSQQ</sequence>
<feature type="domain" description="RING-type" evidence="10">
    <location>
        <begin position="26"/>
        <end position="77"/>
    </location>
</feature>
<comment type="similarity">
    <text evidence="1">Belongs to the SGT family.</text>
</comment>
<keyword evidence="2" id="KW-0479">Metal-binding</keyword>
<dbReference type="PROSITE" id="PS50005">
    <property type="entry name" value="TPR"/>
    <property type="match status" value="2"/>
</dbReference>
<feature type="repeat" description="TPR" evidence="8">
    <location>
        <begin position="609"/>
        <end position="642"/>
    </location>
</feature>
<accession>A0AAE8M0P6</accession>
<dbReference type="SUPFAM" id="SSF48452">
    <property type="entry name" value="TPR-like"/>
    <property type="match status" value="1"/>
</dbReference>
<dbReference type="PROSITE" id="PS51292">
    <property type="entry name" value="ZF_RING_CH"/>
    <property type="match status" value="1"/>
</dbReference>
<dbReference type="GO" id="GO:0006620">
    <property type="term" value="P:post-translational protein targeting to endoplasmic reticulum membrane"/>
    <property type="evidence" value="ECO:0007669"/>
    <property type="project" value="TreeGrafter"/>
</dbReference>
<feature type="region of interest" description="Disordered" evidence="9">
    <location>
        <begin position="589"/>
        <end position="615"/>
    </location>
</feature>
<evidence type="ECO:0000256" key="8">
    <source>
        <dbReference type="PROSITE-ProRule" id="PRU00339"/>
    </source>
</evidence>
<evidence type="ECO:0000256" key="6">
    <source>
        <dbReference type="ARBA" id="ARBA00022833"/>
    </source>
</evidence>
<evidence type="ECO:0000259" key="11">
    <source>
        <dbReference type="PROSITE" id="PS51292"/>
    </source>
</evidence>
<dbReference type="InterPro" id="IPR019734">
    <property type="entry name" value="TPR_rpt"/>
</dbReference>
<dbReference type="Pfam" id="PF00515">
    <property type="entry name" value="TPR_1"/>
    <property type="match status" value="1"/>
</dbReference>
<dbReference type="FunFam" id="1.10.260.100:FF:000011">
    <property type="entry name" value="TPR Domain containing protein"/>
    <property type="match status" value="1"/>
</dbReference>
<dbReference type="GO" id="GO:0016020">
    <property type="term" value="C:membrane"/>
    <property type="evidence" value="ECO:0007669"/>
    <property type="project" value="TreeGrafter"/>
</dbReference>
<proteinExistence type="inferred from homology"/>
<evidence type="ECO:0000256" key="7">
    <source>
        <dbReference type="PROSITE-ProRule" id="PRU00175"/>
    </source>
</evidence>
<feature type="compositionally biased region" description="Basic and acidic residues" evidence="9">
    <location>
        <begin position="603"/>
        <end position="613"/>
    </location>
</feature>
<feature type="region of interest" description="Disordered" evidence="9">
    <location>
        <begin position="724"/>
        <end position="745"/>
    </location>
</feature>
<dbReference type="InterPro" id="IPR032374">
    <property type="entry name" value="SGTA_dimer"/>
</dbReference>
<evidence type="ECO:0000256" key="4">
    <source>
        <dbReference type="ARBA" id="ARBA00022771"/>
    </source>
</evidence>
<dbReference type="AlphaFoldDB" id="A0AAE8M0P6"/>
<evidence type="ECO:0000313" key="13">
    <source>
        <dbReference type="Proteomes" id="UP001187734"/>
    </source>
</evidence>
<feature type="compositionally biased region" description="Gly residues" evidence="9">
    <location>
        <begin position="843"/>
        <end position="873"/>
    </location>
</feature>
<dbReference type="Gene3D" id="1.25.40.10">
    <property type="entry name" value="Tetratricopeptide repeat domain"/>
    <property type="match status" value="1"/>
</dbReference>
<keyword evidence="4 7" id="KW-0863">Zinc-finger</keyword>
<feature type="compositionally biased region" description="Basic and acidic residues" evidence="9">
    <location>
        <begin position="327"/>
        <end position="337"/>
    </location>
</feature>
<evidence type="ECO:0000313" key="12">
    <source>
        <dbReference type="EMBL" id="SPJ72019.1"/>
    </source>
</evidence>
<dbReference type="PANTHER" id="PTHR45831">
    <property type="entry name" value="LD24721P"/>
    <property type="match status" value="1"/>
</dbReference>